<dbReference type="UniPathway" id="UPA00124"/>
<dbReference type="EMBL" id="CADCSZ010000211">
    <property type="protein sequence ID" value="CAA9273706.1"/>
    <property type="molecule type" value="Genomic_DNA"/>
</dbReference>
<evidence type="ECO:0000256" key="2">
    <source>
        <dbReference type="RuleBase" id="RU364082"/>
    </source>
</evidence>
<dbReference type="NCBIfam" id="TIGR01214">
    <property type="entry name" value="rmlD"/>
    <property type="match status" value="1"/>
</dbReference>
<dbReference type="CDD" id="cd05254">
    <property type="entry name" value="dTDP_HR_like_SDR_e"/>
    <property type="match status" value="1"/>
</dbReference>
<organism evidence="4">
    <name type="scientific">uncultured Acidimicrobiales bacterium</name>
    <dbReference type="NCBI Taxonomy" id="310071"/>
    <lineage>
        <taxon>Bacteria</taxon>
        <taxon>Bacillati</taxon>
        <taxon>Actinomycetota</taxon>
        <taxon>Acidimicrobiia</taxon>
        <taxon>Acidimicrobiales</taxon>
        <taxon>environmental samples</taxon>
    </lineage>
</organism>
<dbReference type="Gene3D" id="3.40.50.720">
    <property type="entry name" value="NAD(P)-binding Rossmann-like Domain"/>
    <property type="match status" value="1"/>
</dbReference>
<dbReference type="GO" id="GO:0005829">
    <property type="term" value="C:cytosol"/>
    <property type="evidence" value="ECO:0007669"/>
    <property type="project" value="TreeGrafter"/>
</dbReference>
<dbReference type="PANTHER" id="PTHR10491">
    <property type="entry name" value="DTDP-4-DEHYDRORHAMNOSE REDUCTASE"/>
    <property type="match status" value="1"/>
</dbReference>
<reference evidence="4" key="1">
    <citation type="submission" date="2020-02" db="EMBL/GenBank/DDBJ databases">
        <authorList>
            <person name="Meier V. D."/>
        </authorList>
    </citation>
    <scope>NUCLEOTIDE SEQUENCE</scope>
    <source>
        <strain evidence="4">AVDCRST_MAG76</strain>
    </source>
</reference>
<feature type="domain" description="RmlD-like substrate binding" evidence="3">
    <location>
        <begin position="1"/>
        <end position="283"/>
    </location>
</feature>
<comment type="function">
    <text evidence="2">Catalyzes the reduction of dTDP-6-deoxy-L-lyxo-4-hexulose to yield dTDP-L-rhamnose.</text>
</comment>
<dbReference type="PANTHER" id="PTHR10491:SF4">
    <property type="entry name" value="METHIONINE ADENOSYLTRANSFERASE 2 SUBUNIT BETA"/>
    <property type="match status" value="1"/>
</dbReference>
<dbReference type="InterPro" id="IPR036291">
    <property type="entry name" value="NAD(P)-bd_dom_sf"/>
</dbReference>
<dbReference type="InterPro" id="IPR029903">
    <property type="entry name" value="RmlD-like-bd"/>
</dbReference>
<dbReference type="GO" id="GO:0008831">
    <property type="term" value="F:dTDP-4-dehydrorhamnose reductase activity"/>
    <property type="evidence" value="ECO:0007669"/>
    <property type="project" value="UniProtKB-EC"/>
</dbReference>
<keyword evidence="2" id="KW-0521">NADP</keyword>
<proteinExistence type="inferred from homology"/>
<protein>
    <recommendedName>
        <fullName evidence="2">dTDP-4-dehydrorhamnose reductase</fullName>
        <ecNumber evidence="2">1.1.1.133</ecNumber>
    </recommendedName>
</protein>
<dbReference type="EC" id="1.1.1.133" evidence="2"/>
<evidence type="ECO:0000259" key="3">
    <source>
        <dbReference type="Pfam" id="PF04321"/>
    </source>
</evidence>
<comment type="similarity">
    <text evidence="1 2">Belongs to the dTDP-4-dehydrorhamnose reductase family.</text>
</comment>
<dbReference type="InterPro" id="IPR005913">
    <property type="entry name" value="dTDP_dehydrorham_reduct"/>
</dbReference>
<accession>A0A6J4JE05</accession>
<dbReference type="GO" id="GO:0019305">
    <property type="term" value="P:dTDP-rhamnose biosynthetic process"/>
    <property type="evidence" value="ECO:0007669"/>
    <property type="project" value="UniProtKB-UniPathway"/>
</dbReference>
<comment type="pathway">
    <text evidence="2">Carbohydrate biosynthesis; dTDP-L-rhamnose biosynthesis.</text>
</comment>
<evidence type="ECO:0000313" key="4">
    <source>
        <dbReference type="EMBL" id="CAA9273706.1"/>
    </source>
</evidence>
<dbReference type="SUPFAM" id="SSF51735">
    <property type="entry name" value="NAD(P)-binding Rossmann-fold domains"/>
    <property type="match status" value="1"/>
</dbReference>
<keyword evidence="2 4" id="KW-0560">Oxidoreductase</keyword>
<dbReference type="AlphaFoldDB" id="A0A6J4JE05"/>
<evidence type="ECO:0000256" key="1">
    <source>
        <dbReference type="ARBA" id="ARBA00010944"/>
    </source>
</evidence>
<name>A0A6J4JE05_9ACTN</name>
<gene>
    <name evidence="4" type="ORF">AVDCRST_MAG76-3561</name>
</gene>
<dbReference type="Gene3D" id="3.90.25.10">
    <property type="entry name" value="UDP-galactose 4-epimerase, domain 1"/>
    <property type="match status" value="1"/>
</dbReference>
<dbReference type="Pfam" id="PF04321">
    <property type="entry name" value="RmlD_sub_bind"/>
    <property type="match status" value="1"/>
</dbReference>
<sequence>MRALVTGADGQLGSELHRVLVEAGDDVAPAGRERLDITSRDQVLGIVLGLRPEVVYHCAAWTDVDGCEGDPERALLVNGLASRHVAEACRVAGSHLVAMSTDYVFAGDATGPYVEWDDPGPLSVYGRSKLAGEREVVAGCPGAAVVRTSWLCGASGPNMARTVLRLAADPQRELAFVDDQVGSPTFTSDLAPLLRRLGVARLPGTFHATNQGATSWFGFAREVLASAGHDPSRVRAIATADLVPPRPASRPAYSVLDGAALRGLGIDPLPHFRDSLAHLVKELIHG</sequence>